<feature type="compositionally biased region" description="Polar residues" evidence="1">
    <location>
        <begin position="397"/>
        <end position="406"/>
    </location>
</feature>
<feature type="region of interest" description="Disordered" evidence="1">
    <location>
        <begin position="597"/>
        <end position="625"/>
    </location>
</feature>
<keyword evidence="3" id="KW-1185">Reference proteome</keyword>
<protein>
    <submittedName>
        <fullName evidence="2">Uncharacterized protein</fullName>
    </submittedName>
</protein>
<proteinExistence type="predicted"/>
<feature type="region of interest" description="Disordered" evidence="1">
    <location>
        <begin position="55"/>
        <end position="110"/>
    </location>
</feature>
<organism evidence="2 3">
    <name type="scientific">Phaeosphaeria nodorum (strain SN15 / ATCC MYA-4574 / FGSC 10173)</name>
    <name type="common">Glume blotch fungus</name>
    <name type="synonym">Parastagonospora nodorum</name>
    <dbReference type="NCBI Taxonomy" id="321614"/>
    <lineage>
        <taxon>Eukaryota</taxon>
        <taxon>Fungi</taxon>
        <taxon>Dikarya</taxon>
        <taxon>Ascomycota</taxon>
        <taxon>Pezizomycotina</taxon>
        <taxon>Dothideomycetes</taxon>
        <taxon>Pleosporomycetidae</taxon>
        <taxon>Pleosporales</taxon>
        <taxon>Pleosporineae</taxon>
        <taxon>Phaeosphaeriaceae</taxon>
        <taxon>Parastagonospora</taxon>
    </lineage>
</organism>
<dbReference type="EMBL" id="CP069031">
    <property type="protein sequence ID" value="QRC99529.1"/>
    <property type="molecule type" value="Genomic_DNA"/>
</dbReference>
<feature type="compositionally biased region" description="Basic and acidic residues" evidence="1">
    <location>
        <begin position="67"/>
        <end position="81"/>
    </location>
</feature>
<feature type="compositionally biased region" description="Basic and acidic residues" evidence="1">
    <location>
        <begin position="257"/>
        <end position="266"/>
    </location>
</feature>
<accession>A0A7U2FAQ4</accession>
<reference evidence="3" key="1">
    <citation type="journal article" date="2021" name="BMC Genomics">
        <title>Chromosome-level genome assembly and manually-curated proteome of model necrotroph Parastagonospora nodorum Sn15 reveals a genome-wide trove of candidate effector homologs, and redundancy of virulence-related functions within an accessory chromosome.</title>
        <authorList>
            <person name="Bertazzoni S."/>
            <person name="Jones D.A.B."/>
            <person name="Phan H.T."/>
            <person name="Tan K.-C."/>
            <person name="Hane J.K."/>
        </authorList>
    </citation>
    <scope>NUCLEOTIDE SEQUENCE [LARGE SCALE GENOMIC DNA]</scope>
    <source>
        <strain evidence="3">SN15 / ATCC MYA-4574 / FGSC 10173)</strain>
    </source>
</reference>
<dbReference type="VEuPathDB" id="FungiDB:JI435_144360"/>
<feature type="compositionally biased region" description="Basic and acidic residues" evidence="1">
    <location>
        <begin position="339"/>
        <end position="364"/>
    </location>
</feature>
<name>A0A7U2FAQ4_PHANO</name>
<dbReference type="Proteomes" id="UP000663193">
    <property type="component" value="Chromosome 9"/>
</dbReference>
<feature type="compositionally biased region" description="Basic and acidic residues" evidence="1">
    <location>
        <begin position="597"/>
        <end position="611"/>
    </location>
</feature>
<feature type="region of interest" description="Disordered" evidence="1">
    <location>
        <begin position="308"/>
        <end position="413"/>
    </location>
</feature>
<evidence type="ECO:0000313" key="3">
    <source>
        <dbReference type="Proteomes" id="UP000663193"/>
    </source>
</evidence>
<feature type="compositionally biased region" description="Basic and acidic residues" evidence="1">
    <location>
        <begin position="92"/>
        <end position="102"/>
    </location>
</feature>
<evidence type="ECO:0000313" key="2">
    <source>
        <dbReference type="EMBL" id="QRC99529.1"/>
    </source>
</evidence>
<feature type="region of interest" description="Disordered" evidence="1">
    <location>
        <begin position="545"/>
        <end position="564"/>
    </location>
</feature>
<feature type="region of interest" description="Disordered" evidence="1">
    <location>
        <begin position="243"/>
        <end position="295"/>
    </location>
</feature>
<gene>
    <name evidence="2" type="ORF">JI435_144360</name>
</gene>
<evidence type="ECO:0000256" key="1">
    <source>
        <dbReference type="SAM" id="MobiDB-lite"/>
    </source>
</evidence>
<dbReference type="AlphaFoldDB" id="A0A7U2FAQ4"/>
<dbReference type="RefSeq" id="XP_001804623.1">
    <property type="nucleotide sequence ID" value="XM_001804571.1"/>
</dbReference>
<feature type="compositionally biased region" description="Polar residues" evidence="1">
    <location>
        <begin position="244"/>
        <end position="256"/>
    </location>
</feature>
<dbReference type="KEGG" id="pno:SNOG_14436"/>
<sequence>MAVPRDDPLKRFQVELSGFEGNKRKDLWIKFRDIEELEKKGKEAWMREAEMAHNLWTNRGTRRPKRKNTEGNDNPEKRIKLDASTPTMKAVQQDERATDHAVPEGIIYPNDNVDESKKHIKLEASSPAIKVTQQNEETTIPDDIVDPSTNMNNDQLKQLFLQVSEPFPATAYVRLSKLLQREHNLASPVSTALLKRMRDGAPSWTHDYAAHFLKDPMWVDYLKNAPRAPSPELLASVFCKGDANSKNAPRTAPSKTSKADGTYREYQKKRKGTNGRLAAPVSKFPNAKESDPVPVNNAETSFRLLLGNDEASSKNVPRTAPSKPRLPGNTYRELNATLNKRENIKARQLEDEKSEPVRIDDPKAARQASAPGPDQGISTSRKVEDSSNNAPRAVLSAHSQTSSSTRRGPPKTKVSLGILDAFVARYPEAKERHHVRMVNPETTLRNGWPKVDRSLGQAYQVLRVTEKPHTDEVDAFIVKYFTEAEQSELVRMDQLKRALKRTVMPEPERDEPRLVASYEGLAHKIDALLCEAVIAKHFVKTKESVPERVDNPNSAPRAVAPGTDHDIRPVGEAFREFSVDFRAMMARVAAVRAKCSPELKESDPVREDKPKPVAQAVEPERERPKQRIGQAFRELLVVTDAYYKNTAVLFAKYFPEDDVQE</sequence>
<feature type="compositionally biased region" description="Polar residues" evidence="1">
    <location>
        <begin position="376"/>
        <end position="390"/>
    </location>
</feature>